<evidence type="ECO:0000313" key="6">
    <source>
        <dbReference type="EMBL" id="MDQ0536344.1"/>
    </source>
</evidence>
<dbReference type="EMBL" id="JAUSVU010000025">
    <property type="protein sequence ID" value="MDQ0536344.1"/>
    <property type="molecule type" value="Genomic_DNA"/>
</dbReference>
<evidence type="ECO:0000256" key="2">
    <source>
        <dbReference type="ARBA" id="ARBA00022723"/>
    </source>
</evidence>
<dbReference type="PANTHER" id="PTHR35005:SF1">
    <property type="entry name" value="2-AMINO-5-FORMYLAMINO-6-RIBOSYLAMINOPYRIMIDIN-4(3H)-ONE 5'-MONOPHOSPHATE DEFORMYLASE"/>
    <property type="match status" value="1"/>
</dbReference>
<comment type="caution">
    <text evidence="6">The sequence shown here is derived from an EMBL/GenBank/DDBJ whole genome shotgun (WGS) entry which is preliminary data.</text>
</comment>
<dbReference type="Proteomes" id="UP001244552">
    <property type="component" value="Unassembled WGS sequence"/>
</dbReference>
<proteinExistence type="inferred from homology"/>
<evidence type="ECO:0000313" key="7">
    <source>
        <dbReference type="Proteomes" id="UP001244552"/>
    </source>
</evidence>
<dbReference type="EC" id="3.5.2.10" evidence="6"/>
<dbReference type="InterPro" id="IPR003785">
    <property type="entry name" value="Creatininase/forma_Hydrolase"/>
</dbReference>
<evidence type="ECO:0000256" key="3">
    <source>
        <dbReference type="ARBA" id="ARBA00022801"/>
    </source>
</evidence>
<evidence type="ECO:0000256" key="4">
    <source>
        <dbReference type="ARBA" id="ARBA00022833"/>
    </source>
</evidence>
<comment type="similarity">
    <text evidence="5">Belongs to the creatininase superfamily.</text>
</comment>
<dbReference type="GO" id="GO:0047789">
    <property type="term" value="F:creatininase activity"/>
    <property type="evidence" value="ECO:0007669"/>
    <property type="project" value="UniProtKB-EC"/>
</dbReference>
<reference evidence="6 7" key="1">
    <citation type="submission" date="2023-07" db="EMBL/GenBank/DDBJ databases">
        <title>Genomic Encyclopedia of Type Strains, Phase IV (KMG-IV): sequencing the most valuable type-strain genomes for metagenomic binning, comparative biology and taxonomic classification.</title>
        <authorList>
            <person name="Goeker M."/>
        </authorList>
    </citation>
    <scope>NUCLEOTIDE SEQUENCE [LARGE SCALE GENOMIC DNA]</scope>
    <source>
        <strain evidence="6 7">DSM 19922</strain>
    </source>
</reference>
<organism evidence="6 7">
    <name type="scientific">Azospirillum picis</name>
    <dbReference type="NCBI Taxonomy" id="488438"/>
    <lineage>
        <taxon>Bacteria</taxon>
        <taxon>Pseudomonadati</taxon>
        <taxon>Pseudomonadota</taxon>
        <taxon>Alphaproteobacteria</taxon>
        <taxon>Rhodospirillales</taxon>
        <taxon>Azospirillaceae</taxon>
        <taxon>Azospirillum</taxon>
    </lineage>
</organism>
<gene>
    <name evidence="6" type="ORF">QO018_005240</name>
</gene>
<keyword evidence="3 6" id="KW-0378">Hydrolase</keyword>
<name>A0ABU0MSP8_9PROT</name>
<accession>A0ABU0MSP8</accession>
<evidence type="ECO:0000256" key="1">
    <source>
        <dbReference type="ARBA" id="ARBA00001947"/>
    </source>
</evidence>
<comment type="cofactor">
    <cofactor evidence="1">
        <name>Zn(2+)</name>
        <dbReference type="ChEBI" id="CHEBI:29105"/>
    </cofactor>
</comment>
<dbReference type="InterPro" id="IPR024087">
    <property type="entry name" value="Creatininase-like_sf"/>
</dbReference>
<dbReference type="Pfam" id="PF02633">
    <property type="entry name" value="Creatininase"/>
    <property type="match status" value="1"/>
</dbReference>
<dbReference type="Gene3D" id="3.40.50.10310">
    <property type="entry name" value="Creatininase"/>
    <property type="match status" value="1"/>
</dbReference>
<keyword evidence="2" id="KW-0479">Metal-binding</keyword>
<dbReference type="PANTHER" id="PTHR35005">
    <property type="entry name" value="3-DEHYDRO-SCYLLO-INOSOSE HYDROLASE"/>
    <property type="match status" value="1"/>
</dbReference>
<sequence>MNSSFNARRGSSMVDGDHLRLEFMTSSEVALAIAGGIRTIVIPCGAVEQHGPHLALSVDADHADHLGILVTKGVGGALVAPTIRVGCSSHHIAFPGTISLQDSTFEMICRDYCTSLARHGFERILIFSAHVGNSPPLARMLPRLRSSVPASCRVSAFTDAKAWLERWRDAVEEAGGEPIRVGGHADIAETSLMLDIHPGRVRTERYEAGRLGLLSQGDLELMWRDGLAAVSANGILGDPAGSSATIGRHCIERIASLLVESFSQDEPA</sequence>
<dbReference type="RefSeq" id="WP_376983088.1">
    <property type="nucleotide sequence ID" value="NZ_JBHSLK010000025.1"/>
</dbReference>
<keyword evidence="4" id="KW-0862">Zinc</keyword>
<evidence type="ECO:0000256" key="5">
    <source>
        <dbReference type="ARBA" id="ARBA00024029"/>
    </source>
</evidence>
<keyword evidence="7" id="KW-1185">Reference proteome</keyword>
<dbReference type="SUPFAM" id="SSF102215">
    <property type="entry name" value="Creatininase"/>
    <property type="match status" value="1"/>
</dbReference>
<protein>
    <submittedName>
        <fullName evidence="6">Creatinine amidohydrolase</fullName>
        <ecNumber evidence="6">3.5.2.10</ecNumber>
    </submittedName>
</protein>